<accession>A0A150XX21</accession>
<dbReference type="RefSeq" id="WP_068409802.1">
    <property type="nucleotide sequence ID" value="NZ_LRDB01000001.1"/>
</dbReference>
<protein>
    <submittedName>
        <fullName evidence="2">Uncharacterized protein</fullName>
    </submittedName>
</protein>
<feature type="compositionally biased region" description="Basic and acidic residues" evidence="1">
    <location>
        <begin position="43"/>
        <end position="60"/>
    </location>
</feature>
<evidence type="ECO:0000256" key="1">
    <source>
        <dbReference type="SAM" id="MobiDB-lite"/>
    </source>
</evidence>
<sequence length="165" mass="18620">MIKSVATGTLITYVMILFGYGVASAGHELLHDIKNPFHTHGQVNEHDHRHEDDHQEDNDHHKHNAPQNQEDHHADNNHDYVETVAIKSHDIEDHTNGFDKLNGQDQDVSPTETLNPLFIFVYAQSNSIIESTTSNFKLSETEHHYLSLYKSLGTEPITPPPSVLG</sequence>
<dbReference type="OrthoDB" id="982678at2"/>
<feature type="region of interest" description="Disordered" evidence="1">
    <location>
        <begin position="38"/>
        <end position="75"/>
    </location>
</feature>
<reference evidence="2 3" key="1">
    <citation type="submission" date="2016-01" db="EMBL/GenBank/DDBJ databases">
        <title>Genome sequencing of Roseivirga echinicomitans KMM 6058.</title>
        <authorList>
            <person name="Selvaratnam C."/>
            <person name="Thevarajoo S."/>
            <person name="Goh K.M."/>
            <person name="Ee R."/>
            <person name="Chan K.-G."/>
            <person name="Chong C.S."/>
        </authorList>
    </citation>
    <scope>NUCLEOTIDE SEQUENCE [LARGE SCALE GENOMIC DNA]</scope>
    <source>
        <strain evidence="2 3">KMM 6058</strain>
    </source>
</reference>
<dbReference type="AlphaFoldDB" id="A0A150XX21"/>
<dbReference type="EMBL" id="LRDB01000001">
    <property type="protein sequence ID" value="KYG83248.1"/>
    <property type="molecule type" value="Genomic_DNA"/>
</dbReference>
<organism evidence="2 3">
    <name type="scientific">Roseivirga echinicomitans</name>
    <dbReference type="NCBI Taxonomy" id="296218"/>
    <lineage>
        <taxon>Bacteria</taxon>
        <taxon>Pseudomonadati</taxon>
        <taxon>Bacteroidota</taxon>
        <taxon>Cytophagia</taxon>
        <taxon>Cytophagales</taxon>
        <taxon>Roseivirgaceae</taxon>
        <taxon>Roseivirga</taxon>
    </lineage>
</organism>
<proteinExistence type="predicted"/>
<name>A0A150XX21_9BACT</name>
<dbReference type="STRING" id="296218.AWN68_00085"/>
<gene>
    <name evidence="2" type="ORF">AWN68_00085</name>
</gene>
<evidence type="ECO:0000313" key="3">
    <source>
        <dbReference type="Proteomes" id="UP000075615"/>
    </source>
</evidence>
<evidence type="ECO:0000313" key="2">
    <source>
        <dbReference type="EMBL" id="KYG83248.1"/>
    </source>
</evidence>
<dbReference type="Proteomes" id="UP000075615">
    <property type="component" value="Unassembled WGS sequence"/>
</dbReference>
<comment type="caution">
    <text evidence="2">The sequence shown here is derived from an EMBL/GenBank/DDBJ whole genome shotgun (WGS) entry which is preliminary data.</text>
</comment>
<keyword evidence="3" id="KW-1185">Reference proteome</keyword>